<name>A0A7H4LY82_9ENTR</name>
<accession>A0A7H4LY82</accession>
<feature type="region of interest" description="Disordered" evidence="1">
    <location>
        <begin position="119"/>
        <end position="147"/>
    </location>
</feature>
<proteinExistence type="predicted"/>
<keyword evidence="2" id="KW-0378">Hydrolase</keyword>
<keyword evidence="2" id="KW-0326">Glycosidase</keyword>
<dbReference type="InterPro" id="IPR011050">
    <property type="entry name" value="Pectin_lyase_fold/virulence"/>
</dbReference>
<dbReference type="InterPro" id="IPR012334">
    <property type="entry name" value="Pectin_lyas_fold"/>
</dbReference>
<evidence type="ECO:0000313" key="3">
    <source>
        <dbReference type="Proteomes" id="UP000255050"/>
    </source>
</evidence>
<evidence type="ECO:0000313" key="2">
    <source>
        <dbReference type="EMBL" id="STR41108.1"/>
    </source>
</evidence>
<evidence type="ECO:0000256" key="1">
    <source>
        <dbReference type="SAM" id="MobiDB-lite"/>
    </source>
</evidence>
<organism evidence="2 3">
    <name type="scientific">Klebsiella michiganensis</name>
    <dbReference type="NCBI Taxonomy" id="1134687"/>
    <lineage>
        <taxon>Bacteria</taxon>
        <taxon>Pseudomonadati</taxon>
        <taxon>Pseudomonadota</taxon>
        <taxon>Gammaproteobacteria</taxon>
        <taxon>Enterobacterales</taxon>
        <taxon>Enterobacteriaceae</taxon>
        <taxon>Klebsiella/Raoultella group</taxon>
        <taxon>Klebsiella</taxon>
    </lineage>
</organism>
<sequence>MLISDGEFKTGALFLHSDMTLEIAAGATLLGSDDPAQYPLEKGYYLYPYSDHPQPRRPPSLINVLEADDKGESPAGTFRNIRIVGQGTIDGNGWTRGVKSGGEATIIDEMGNAAAAIPGQQCGKSQRGRHSGKASDRSCYCGRHRKQ</sequence>
<dbReference type="SUPFAM" id="SSF51126">
    <property type="entry name" value="Pectin lyase-like"/>
    <property type="match status" value="1"/>
</dbReference>
<dbReference type="Proteomes" id="UP000255050">
    <property type="component" value="Unassembled WGS sequence"/>
</dbReference>
<dbReference type="EC" id="3.2.1.82" evidence="2"/>
<dbReference type="EMBL" id="UGJR01000002">
    <property type="protein sequence ID" value="STR41108.1"/>
    <property type="molecule type" value="Genomic_DNA"/>
</dbReference>
<comment type="caution">
    <text evidence="2">The sequence shown here is derived from an EMBL/GenBank/DDBJ whole genome shotgun (WGS) entry which is preliminary data.</text>
</comment>
<gene>
    <name evidence="2" type="primary">pehX_1</name>
    <name evidence="2" type="ORF">NCTC11694_02283</name>
</gene>
<dbReference type="GO" id="GO:0033917">
    <property type="term" value="F:exo-poly-alpha-galacturonosidase activity"/>
    <property type="evidence" value="ECO:0007669"/>
    <property type="project" value="UniProtKB-EC"/>
</dbReference>
<reference evidence="2 3" key="1">
    <citation type="submission" date="2018-06" db="EMBL/GenBank/DDBJ databases">
        <authorList>
            <consortium name="Pathogen Informatics"/>
            <person name="Doyle S."/>
        </authorList>
    </citation>
    <scope>NUCLEOTIDE SEQUENCE [LARGE SCALE GENOMIC DNA]</scope>
    <source>
        <strain evidence="2 3">NCTC11694</strain>
    </source>
</reference>
<dbReference type="Gene3D" id="2.160.20.10">
    <property type="entry name" value="Single-stranded right-handed beta-helix, Pectin lyase-like"/>
    <property type="match status" value="1"/>
</dbReference>
<protein>
    <submittedName>
        <fullName evidence="2">Exo-poly-alpha-D-galacturonosidase</fullName>
        <ecNumber evidence="2">3.2.1.82</ecNumber>
    </submittedName>
</protein>
<dbReference type="AlphaFoldDB" id="A0A7H4LY82"/>